<dbReference type="Pfam" id="PF13649">
    <property type="entry name" value="Methyltransf_25"/>
    <property type="match status" value="1"/>
</dbReference>
<dbReference type="PANTHER" id="PTHR43861">
    <property type="entry name" value="TRANS-ACONITATE 2-METHYLTRANSFERASE-RELATED"/>
    <property type="match status" value="1"/>
</dbReference>
<dbReference type="InterPro" id="IPR041698">
    <property type="entry name" value="Methyltransf_25"/>
</dbReference>
<dbReference type="AlphaFoldDB" id="A0AAN9TT79"/>
<name>A0AAN9TT79_9HEMI</name>
<evidence type="ECO:0000313" key="4">
    <source>
        <dbReference type="EMBL" id="KAK7604447.1"/>
    </source>
</evidence>
<reference evidence="4 5" key="1">
    <citation type="submission" date="2024-03" db="EMBL/GenBank/DDBJ databases">
        <title>Adaptation during the transition from Ophiocordyceps entomopathogen to insect associate is accompanied by gene loss and intensified selection.</title>
        <authorList>
            <person name="Ward C.M."/>
            <person name="Onetto C.A."/>
            <person name="Borneman A.R."/>
        </authorList>
    </citation>
    <scope>NUCLEOTIDE SEQUENCE [LARGE SCALE GENOMIC DNA]</scope>
    <source>
        <strain evidence="4">AWRI1</strain>
        <tissue evidence="4">Single Adult Female</tissue>
    </source>
</reference>
<gene>
    <name evidence="4" type="ORF">V9T40_005633</name>
</gene>
<comment type="caution">
    <text evidence="4">The sequence shown here is derived from an EMBL/GenBank/DDBJ whole genome shotgun (WGS) entry which is preliminary data.</text>
</comment>
<keyword evidence="1" id="KW-0489">Methyltransferase</keyword>
<evidence type="ECO:0000313" key="5">
    <source>
        <dbReference type="Proteomes" id="UP001367676"/>
    </source>
</evidence>
<dbReference type="Proteomes" id="UP001367676">
    <property type="component" value="Unassembled WGS sequence"/>
</dbReference>
<dbReference type="CDD" id="cd02440">
    <property type="entry name" value="AdoMet_MTases"/>
    <property type="match status" value="1"/>
</dbReference>
<evidence type="ECO:0000259" key="3">
    <source>
        <dbReference type="Pfam" id="PF13649"/>
    </source>
</evidence>
<dbReference type="EMBL" id="JBBCAQ010000003">
    <property type="protein sequence ID" value="KAK7604447.1"/>
    <property type="molecule type" value="Genomic_DNA"/>
</dbReference>
<keyword evidence="5" id="KW-1185">Reference proteome</keyword>
<accession>A0AAN9TT79</accession>
<dbReference type="PANTHER" id="PTHR43861:SF1">
    <property type="entry name" value="TRANS-ACONITATE 2-METHYLTRANSFERASE"/>
    <property type="match status" value="1"/>
</dbReference>
<protein>
    <recommendedName>
        <fullName evidence="3">Methyltransferase domain-containing protein</fullName>
    </recommendedName>
</protein>
<dbReference type="GO" id="GO:0008168">
    <property type="term" value="F:methyltransferase activity"/>
    <property type="evidence" value="ECO:0007669"/>
    <property type="project" value="UniProtKB-KW"/>
</dbReference>
<feature type="domain" description="Methyltransferase" evidence="3">
    <location>
        <begin position="46"/>
        <end position="135"/>
    </location>
</feature>
<dbReference type="Gene3D" id="3.40.50.150">
    <property type="entry name" value="Vaccinia Virus protein VP39"/>
    <property type="match status" value="1"/>
</dbReference>
<sequence length="236" mass="26829">MLSVDRSQSALYAERYSNLKITGTQFLAFRDVPDLIYKHVNGAATLDYGCGAGKSSAFLKSLDLCVDGVDINEKMVMQARQSMPTGNFQVLKNGRIPAEDERYDFVFASWVLMEISTKQQLIATLSEVARVLKPGAIFMAIVCSADFYNNDWLTENTQFEENQNLRSGCIVKMSFKEINLSLYDYFWCDDDYREVIQKAGLTLVQTHHPRGKDTDGYSWVTEKLKSPFTIYIAKKD</sequence>
<dbReference type="SUPFAM" id="SSF53335">
    <property type="entry name" value="S-adenosyl-L-methionine-dependent methyltransferases"/>
    <property type="match status" value="1"/>
</dbReference>
<evidence type="ECO:0000256" key="1">
    <source>
        <dbReference type="ARBA" id="ARBA00022603"/>
    </source>
</evidence>
<dbReference type="InterPro" id="IPR029063">
    <property type="entry name" value="SAM-dependent_MTases_sf"/>
</dbReference>
<proteinExistence type="predicted"/>
<evidence type="ECO:0000256" key="2">
    <source>
        <dbReference type="ARBA" id="ARBA00022679"/>
    </source>
</evidence>
<dbReference type="GO" id="GO:0032259">
    <property type="term" value="P:methylation"/>
    <property type="evidence" value="ECO:0007669"/>
    <property type="project" value="UniProtKB-KW"/>
</dbReference>
<keyword evidence="2" id="KW-0808">Transferase</keyword>
<organism evidence="4 5">
    <name type="scientific">Parthenolecanium corni</name>
    <dbReference type="NCBI Taxonomy" id="536013"/>
    <lineage>
        <taxon>Eukaryota</taxon>
        <taxon>Metazoa</taxon>
        <taxon>Ecdysozoa</taxon>
        <taxon>Arthropoda</taxon>
        <taxon>Hexapoda</taxon>
        <taxon>Insecta</taxon>
        <taxon>Pterygota</taxon>
        <taxon>Neoptera</taxon>
        <taxon>Paraneoptera</taxon>
        <taxon>Hemiptera</taxon>
        <taxon>Sternorrhyncha</taxon>
        <taxon>Coccoidea</taxon>
        <taxon>Coccidae</taxon>
        <taxon>Parthenolecanium</taxon>
    </lineage>
</organism>